<dbReference type="Gene3D" id="1.20.1260.10">
    <property type="match status" value="1"/>
</dbReference>
<reference evidence="1" key="2">
    <citation type="submission" date="2021-04" db="EMBL/GenBank/DDBJ databases">
        <authorList>
            <person name="Karlyshev A.V."/>
        </authorList>
    </citation>
    <scope>NUCLEOTIDE SEQUENCE</scope>
    <source>
        <strain evidence="1">LMG 29479</strain>
    </source>
</reference>
<gene>
    <name evidence="2" type="ORF">KB893_007650</name>
    <name evidence="1" type="ORF">KB893_06215</name>
</gene>
<dbReference type="InterPro" id="IPR010287">
    <property type="entry name" value="DUF892_YciF-like"/>
</dbReference>
<proteinExistence type="predicted"/>
<keyword evidence="3" id="KW-1185">Reference proteome</keyword>
<dbReference type="Pfam" id="PF05974">
    <property type="entry name" value="DUF892"/>
    <property type="match status" value="1"/>
</dbReference>
<dbReference type="Proteomes" id="UP000675747">
    <property type="component" value="Unassembled WGS sequence"/>
</dbReference>
<dbReference type="InterPro" id="IPR012347">
    <property type="entry name" value="Ferritin-like"/>
</dbReference>
<dbReference type="EMBL" id="JAGQFT020000004">
    <property type="protein sequence ID" value="MBS7457008.1"/>
    <property type="molecule type" value="Genomic_DNA"/>
</dbReference>
<comment type="caution">
    <text evidence="1">The sequence shown here is derived from an EMBL/GenBank/DDBJ whole genome shotgun (WGS) entry which is preliminary data.</text>
</comment>
<dbReference type="EMBL" id="JAGQFT010000035">
    <property type="protein sequence ID" value="MBR0562109.1"/>
    <property type="molecule type" value="Genomic_DNA"/>
</dbReference>
<dbReference type="CDD" id="cd00657">
    <property type="entry name" value="Ferritin_like"/>
    <property type="match status" value="1"/>
</dbReference>
<evidence type="ECO:0000313" key="2">
    <source>
        <dbReference type="EMBL" id="MBS7457008.1"/>
    </source>
</evidence>
<evidence type="ECO:0000313" key="3">
    <source>
        <dbReference type="Proteomes" id="UP000675747"/>
    </source>
</evidence>
<dbReference type="InterPro" id="IPR009078">
    <property type="entry name" value="Ferritin-like_SF"/>
</dbReference>
<sequence length="161" mass="18017">MDWLRDAHAMEAQAETMLKAQSERIKHYPELETRVAEHLKETQAQAKLIEECITRRGGSVPSMKDAAGRMMATFQGLGGAMMSDEVVKGVAISYTFEHMECATYRTLIAAADVVGDQETKAVCERILPEEEAMARWLQDHQASLVRAFLSRDEAPDTTSKR</sequence>
<reference evidence="2 3" key="1">
    <citation type="journal article" date="2021" name="Microbiol. Resour. Announc.">
        <title>Draft Genome Sequence of Coralloluteibacterium stylophorae LMG 29479T.</title>
        <authorList>
            <person name="Karlyshev A.V."/>
            <person name="Kudryashova E.B."/>
            <person name="Ariskina E.V."/>
            <person name="Conroy A.P."/>
            <person name="Abidueva E.Y."/>
        </authorList>
    </citation>
    <scope>NUCLEOTIDE SEQUENCE [LARGE SCALE GENOMIC DNA]</scope>
    <source>
        <strain evidence="2 3">LMG 29479</strain>
    </source>
</reference>
<dbReference type="SUPFAM" id="SSF47240">
    <property type="entry name" value="Ferritin-like"/>
    <property type="match status" value="1"/>
</dbReference>
<evidence type="ECO:0000313" key="1">
    <source>
        <dbReference type="EMBL" id="MBR0562109.1"/>
    </source>
</evidence>
<accession>A0A8J7VUH6</accession>
<dbReference type="AlphaFoldDB" id="A0A8J7VUH6"/>
<protein>
    <submittedName>
        <fullName evidence="1">Ferritin-like domain-containing protein</fullName>
    </submittedName>
</protein>
<organism evidence="1">
    <name type="scientific">Coralloluteibacterium stylophorae</name>
    <dbReference type="NCBI Taxonomy" id="1776034"/>
    <lineage>
        <taxon>Bacteria</taxon>
        <taxon>Pseudomonadati</taxon>
        <taxon>Pseudomonadota</taxon>
        <taxon>Gammaproteobacteria</taxon>
        <taxon>Lysobacterales</taxon>
        <taxon>Lysobacteraceae</taxon>
        <taxon>Coralloluteibacterium</taxon>
    </lineage>
</organism>
<name>A0A8J7VUH6_9GAMM</name>